<keyword evidence="6" id="KW-1185">Reference proteome</keyword>
<dbReference type="InterPro" id="IPR009057">
    <property type="entry name" value="Homeodomain-like_sf"/>
</dbReference>
<sequence length="363" mass="41640">MTMQLALNSWEDWLVPGSPSDPRLLHSENSDRILVYPSHLGQGYRQEILLRDDLSLVVIDYALDRYLTIDPLSTGDCLKFEFRLAGFDAGYSFIIPYCGLRQLSIARHRKRTFEVEVIFKRPTLLFYFQSFMERLSPQTYCIAERVIKSIYRYQEGYCTSSTAVMLKQILQRAKNPDSYLAYEQILTDALYSEAISLDYAACSPITPLMKRVIGEILSCPYQGATRRAYLEQKALKLVTLRLAAMIQPRLNESDLSCIYQAEAILRNQSVNPPTVGMLARQVGTNRFKLNQGFHQVYGTTPFGYLRDFRLIQARKLLMTSDLSIEKVAATVGYTSRSRFATAFRHQFGINPKAFQMQAWRCVS</sequence>
<dbReference type="PROSITE" id="PS00041">
    <property type="entry name" value="HTH_ARAC_FAMILY_1"/>
    <property type="match status" value="1"/>
</dbReference>
<dbReference type="InterPro" id="IPR018062">
    <property type="entry name" value="HTH_AraC-typ_CS"/>
</dbReference>
<dbReference type="PANTHER" id="PTHR47893:SF1">
    <property type="entry name" value="REGULATORY PROTEIN PCHR"/>
    <property type="match status" value="1"/>
</dbReference>
<dbReference type="InterPro" id="IPR053142">
    <property type="entry name" value="PchR_regulatory_protein"/>
</dbReference>
<dbReference type="OrthoDB" id="7544370at2"/>
<evidence type="ECO:0000313" key="6">
    <source>
        <dbReference type="Proteomes" id="UP000320055"/>
    </source>
</evidence>
<dbReference type="EMBL" id="CAACVJ010000587">
    <property type="protein sequence ID" value="VEP17540.1"/>
    <property type="molecule type" value="Genomic_DNA"/>
</dbReference>
<organism evidence="5 6">
    <name type="scientific">Hyella patelloides LEGE 07179</name>
    <dbReference type="NCBI Taxonomy" id="945734"/>
    <lineage>
        <taxon>Bacteria</taxon>
        <taxon>Bacillati</taxon>
        <taxon>Cyanobacteriota</taxon>
        <taxon>Cyanophyceae</taxon>
        <taxon>Pleurocapsales</taxon>
        <taxon>Hyellaceae</taxon>
        <taxon>Hyella</taxon>
    </lineage>
</organism>
<dbReference type="AlphaFoldDB" id="A0A563W1J6"/>
<evidence type="ECO:0000313" key="5">
    <source>
        <dbReference type="EMBL" id="VEP17540.1"/>
    </source>
</evidence>
<dbReference type="Proteomes" id="UP000320055">
    <property type="component" value="Unassembled WGS sequence"/>
</dbReference>
<proteinExistence type="predicted"/>
<keyword evidence="3" id="KW-0804">Transcription</keyword>
<dbReference type="PRINTS" id="PR00032">
    <property type="entry name" value="HTHARAC"/>
</dbReference>
<evidence type="ECO:0000256" key="1">
    <source>
        <dbReference type="ARBA" id="ARBA00023015"/>
    </source>
</evidence>
<dbReference type="PROSITE" id="PS01124">
    <property type="entry name" value="HTH_ARAC_FAMILY_2"/>
    <property type="match status" value="1"/>
</dbReference>
<dbReference type="GO" id="GO:0003700">
    <property type="term" value="F:DNA-binding transcription factor activity"/>
    <property type="evidence" value="ECO:0007669"/>
    <property type="project" value="InterPro"/>
</dbReference>
<evidence type="ECO:0000259" key="4">
    <source>
        <dbReference type="PROSITE" id="PS01124"/>
    </source>
</evidence>
<dbReference type="RefSeq" id="WP_144875883.1">
    <property type="nucleotide sequence ID" value="NZ_LR214361.1"/>
</dbReference>
<reference evidence="5 6" key="1">
    <citation type="submission" date="2019-01" db="EMBL/GenBank/DDBJ databases">
        <authorList>
            <person name="Brito A."/>
        </authorList>
    </citation>
    <scope>NUCLEOTIDE SEQUENCE [LARGE SCALE GENOMIC DNA]</scope>
    <source>
        <strain evidence="5">1</strain>
    </source>
</reference>
<name>A0A563W1J6_9CYAN</name>
<keyword evidence="2" id="KW-0238">DNA-binding</keyword>
<evidence type="ECO:0000256" key="3">
    <source>
        <dbReference type="ARBA" id="ARBA00023163"/>
    </source>
</evidence>
<dbReference type="GO" id="GO:0043565">
    <property type="term" value="F:sequence-specific DNA binding"/>
    <property type="evidence" value="ECO:0007669"/>
    <property type="project" value="InterPro"/>
</dbReference>
<dbReference type="InterPro" id="IPR018060">
    <property type="entry name" value="HTH_AraC"/>
</dbReference>
<dbReference type="SUPFAM" id="SSF46689">
    <property type="entry name" value="Homeodomain-like"/>
    <property type="match status" value="2"/>
</dbReference>
<gene>
    <name evidence="5" type="ORF">H1P_6270002</name>
</gene>
<keyword evidence="1" id="KW-0805">Transcription regulation</keyword>
<dbReference type="SMART" id="SM00342">
    <property type="entry name" value="HTH_ARAC"/>
    <property type="match status" value="1"/>
</dbReference>
<dbReference type="Pfam" id="PF12833">
    <property type="entry name" value="HTH_18"/>
    <property type="match status" value="1"/>
</dbReference>
<feature type="domain" description="HTH araC/xylS-type" evidence="4">
    <location>
        <begin position="259"/>
        <end position="357"/>
    </location>
</feature>
<evidence type="ECO:0000256" key="2">
    <source>
        <dbReference type="ARBA" id="ARBA00023125"/>
    </source>
</evidence>
<dbReference type="InterPro" id="IPR020449">
    <property type="entry name" value="Tscrpt_reg_AraC-type_HTH"/>
</dbReference>
<dbReference type="Gene3D" id="1.10.10.60">
    <property type="entry name" value="Homeodomain-like"/>
    <property type="match status" value="2"/>
</dbReference>
<dbReference type="PANTHER" id="PTHR47893">
    <property type="entry name" value="REGULATORY PROTEIN PCHR"/>
    <property type="match status" value="1"/>
</dbReference>
<accession>A0A563W1J6</accession>
<protein>
    <submittedName>
        <fullName evidence="5">Transcriptional regulator</fullName>
    </submittedName>
</protein>